<sequence length="140" mass="15936">MMVTLPQCRYNDDEALLRFHCQKSCLKFFLSQGNWYFQTHLELYDFQVASPCLLIQTNRGTGGFFLSLNVNHYYFTLMNLQYPEVCMLCVCGLGPDKQVCMKLKFSDPLSYPSVILVSCYLACLCGGHCETQSRFCCGGA</sequence>
<reference evidence="1 2" key="1">
    <citation type="submission" date="2021-06" db="EMBL/GenBank/DDBJ databases">
        <authorList>
            <person name="Palmer J.M."/>
        </authorList>
    </citation>
    <scope>NUCLEOTIDE SEQUENCE [LARGE SCALE GENOMIC DNA]</scope>
    <source>
        <strain evidence="1 2">MEX-2019</strain>
        <tissue evidence="1">Muscle</tissue>
    </source>
</reference>
<comment type="caution">
    <text evidence="1">The sequence shown here is derived from an EMBL/GenBank/DDBJ whole genome shotgun (WGS) entry which is preliminary data.</text>
</comment>
<proteinExistence type="predicted"/>
<keyword evidence="2" id="KW-1185">Reference proteome</keyword>
<dbReference type="Proteomes" id="UP001311232">
    <property type="component" value="Unassembled WGS sequence"/>
</dbReference>
<protein>
    <submittedName>
        <fullName evidence="1">Uncharacterized protein</fullName>
    </submittedName>
</protein>
<evidence type="ECO:0000313" key="2">
    <source>
        <dbReference type="Proteomes" id="UP001311232"/>
    </source>
</evidence>
<dbReference type="EMBL" id="JAHHUM010002330">
    <property type="protein sequence ID" value="KAK5604681.1"/>
    <property type="molecule type" value="Genomic_DNA"/>
</dbReference>
<name>A0AAV9R4J9_9TELE</name>
<evidence type="ECO:0000313" key="1">
    <source>
        <dbReference type="EMBL" id="KAK5604681.1"/>
    </source>
</evidence>
<organism evidence="1 2">
    <name type="scientific">Crenichthys baileyi</name>
    <name type="common">White River springfish</name>
    <dbReference type="NCBI Taxonomy" id="28760"/>
    <lineage>
        <taxon>Eukaryota</taxon>
        <taxon>Metazoa</taxon>
        <taxon>Chordata</taxon>
        <taxon>Craniata</taxon>
        <taxon>Vertebrata</taxon>
        <taxon>Euteleostomi</taxon>
        <taxon>Actinopterygii</taxon>
        <taxon>Neopterygii</taxon>
        <taxon>Teleostei</taxon>
        <taxon>Neoteleostei</taxon>
        <taxon>Acanthomorphata</taxon>
        <taxon>Ovalentaria</taxon>
        <taxon>Atherinomorphae</taxon>
        <taxon>Cyprinodontiformes</taxon>
        <taxon>Goodeidae</taxon>
        <taxon>Crenichthys</taxon>
    </lineage>
</organism>
<dbReference type="AlphaFoldDB" id="A0AAV9R4J9"/>
<accession>A0AAV9R4J9</accession>
<gene>
    <name evidence="1" type="ORF">CRENBAI_012889</name>
</gene>